<evidence type="ECO:0000313" key="3">
    <source>
        <dbReference type="Proteomes" id="UP000001880"/>
    </source>
</evidence>
<dbReference type="InterPro" id="IPR036908">
    <property type="entry name" value="RlpA-like_sf"/>
</dbReference>
<dbReference type="GO" id="GO:0004553">
    <property type="term" value="F:hydrolase activity, hydrolyzing O-glycosyl compounds"/>
    <property type="evidence" value="ECO:0007669"/>
    <property type="project" value="InterPro"/>
</dbReference>
<dbReference type="STRING" id="502025.Hoch_4717"/>
<evidence type="ECO:0000259" key="1">
    <source>
        <dbReference type="Pfam" id="PF06725"/>
    </source>
</evidence>
<keyword evidence="3" id="KW-1185">Reference proteome</keyword>
<dbReference type="eggNOG" id="COG2821">
    <property type="taxonomic scope" value="Bacteria"/>
</dbReference>
<dbReference type="KEGG" id="hoh:Hoch_4717"/>
<dbReference type="GO" id="GO:0019867">
    <property type="term" value="C:outer membrane"/>
    <property type="evidence" value="ECO:0007669"/>
    <property type="project" value="InterPro"/>
</dbReference>
<dbReference type="GO" id="GO:0009254">
    <property type="term" value="P:peptidoglycan turnover"/>
    <property type="evidence" value="ECO:0007669"/>
    <property type="project" value="InterPro"/>
</dbReference>
<dbReference type="Pfam" id="PF06725">
    <property type="entry name" value="3D"/>
    <property type="match status" value="1"/>
</dbReference>
<dbReference type="HOGENOM" id="CLU_949192_0_0_7"/>
<organism evidence="2 3">
    <name type="scientific">Haliangium ochraceum (strain DSM 14365 / JCM 11303 / SMP-2)</name>
    <dbReference type="NCBI Taxonomy" id="502025"/>
    <lineage>
        <taxon>Bacteria</taxon>
        <taxon>Pseudomonadati</taxon>
        <taxon>Myxococcota</taxon>
        <taxon>Polyangia</taxon>
        <taxon>Haliangiales</taxon>
        <taxon>Kofleriaceae</taxon>
        <taxon>Haliangium</taxon>
    </lineage>
</organism>
<dbReference type="AlphaFoldDB" id="D0LRH9"/>
<dbReference type="CDD" id="cd22785">
    <property type="entry name" value="DPBB_MltA-like"/>
    <property type="match status" value="1"/>
</dbReference>
<gene>
    <name evidence="2" type="ordered locus">Hoch_4717</name>
</gene>
<name>D0LRH9_HALO1</name>
<proteinExistence type="predicted"/>
<sequence length="293" mass="32347">MRLTNRNDDMTHTRCPILGRRILLSAVLGFVSIAGAACRDDAAVTPDAEARAALAEPPSALDRAAALPVEADAGAAQREELEAVADLADEVERETRKLLGQFDLTYYWMAHENDVRGRRDTVLYDNDCRRIARVRRSFAKRLMREGTGKLDDGRVVNVAKPCQCENSPCFFVIKEGERQFGVGVLERPLSPFRSVAVDPAHVAIGTKLYVPELDGLVMPGQPPWGGFVHDGCVVADDRGGGVDGKHIDFYMVKKPFYRAFHRRHRLEQITVYSGAQRCAGERAEAVAGNRNAI</sequence>
<feature type="domain" description="3D" evidence="1">
    <location>
        <begin position="193"/>
        <end position="252"/>
    </location>
</feature>
<dbReference type="EMBL" id="CP001804">
    <property type="protein sequence ID" value="ACY17207.1"/>
    <property type="molecule type" value="Genomic_DNA"/>
</dbReference>
<evidence type="ECO:0000313" key="2">
    <source>
        <dbReference type="EMBL" id="ACY17207.1"/>
    </source>
</evidence>
<dbReference type="InterPro" id="IPR010611">
    <property type="entry name" value="3D_dom"/>
</dbReference>
<dbReference type="Proteomes" id="UP000001880">
    <property type="component" value="Chromosome"/>
</dbReference>
<accession>D0LRH9</accession>
<reference evidence="2 3" key="1">
    <citation type="journal article" date="2010" name="Stand. Genomic Sci.">
        <title>Complete genome sequence of Haliangium ochraceum type strain (SMP-2).</title>
        <authorList>
            <consortium name="US DOE Joint Genome Institute (JGI-PGF)"/>
            <person name="Ivanova N."/>
            <person name="Daum C."/>
            <person name="Lang E."/>
            <person name="Abt B."/>
            <person name="Kopitz M."/>
            <person name="Saunders E."/>
            <person name="Lapidus A."/>
            <person name="Lucas S."/>
            <person name="Glavina Del Rio T."/>
            <person name="Nolan M."/>
            <person name="Tice H."/>
            <person name="Copeland A."/>
            <person name="Cheng J.F."/>
            <person name="Chen F."/>
            <person name="Bruce D."/>
            <person name="Goodwin L."/>
            <person name="Pitluck S."/>
            <person name="Mavromatis K."/>
            <person name="Pati A."/>
            <person name="Mikhailova N."/>
            <person name="Chen A."/>
            <person name="Palaniappan K."/>
            <person name="Land M."/>
            <person name="Hauser L."/>
            <person name="Chang Y.J."/>
            <person name="Jeffries C.D."/>
            <person name="Detter J.C."/>
            <person name="Brettin T."/>
            <person name="Rohde M."/>
            <person name="Goker M."/>
            <person name="Bristow J."/>
            <person name="Markowitz V."/>
            <person name="Eisen J.A."/>
            <person name="Hugenholtz P."/>
            <person name="Kyrpides N.C."/>
            <person name="Klenk H.P."/>
        </authorList>
    </citation>
    <scope>NUCLEOTIDE SEQUENCE [LARGE SCALE GENOMIC DNA]</scope>
    <source>
        <strain evidence="3">DSM 14365 / CIP 107738 / JCM 11303 / AJ 13395 / SMP-2</strain>
    </source>
</reference>
<dbReference type="SUPFAM" id="SSF50685">
    <property type="entry name" value="Barwin-like endoglucanases"/>
    <property type="match status" value="1"/>
</dbReference>
<protein>
    <submittedName>
        <fullName evidence="2">3D domain protein</fullName>
    </submittedName>
</protein>
<dbReference type="Gene3D" id="2.40.40.10">
    <property type="entry name" value="RlpA-like domain"/>
    <property type="match status" value="1"/>
</dbReference>